<sequence length="87" mass="9602">MREALRQRHVRTWLILVVLAVVIPVLSGQGHGGTVATIAVLGLSAYKARLVGLDFMELRSAPRELRLIFEIYCLATWIALSGAFVLL</sequence>
<dbReference type="Pfam" id="PF03626">
    <property type="entry name" value="COX4_pro"/>
    <property type="match status" value="1"/>
</dbReference>
<protein>
    <recommendedName>
        <fullName evidence="9">Cytochrome c oxidase subunit IV</fullName>
    </recommendedName>
</protein>
<evidence type="ECO:0000256" key="1">
    <source>
        <dbReference type="ARBA" id="ARBA00004651"/>
    </source>
</evidence>
<feature type="transmembrane region" description="Helical" evidence="6">
    <location>
        <begin position="67"/>
        <end position="86"/>
    </location>
</feature>
<reference evidence="7" key="1">
    <citation type="journal article" date="2021" name="Nat. Microbiol.">
        <title>Cocultivation of an ultrasmall environmental parasitic bacterium with lytic ability against bacteria associated with wastewater foams.</title>
        <authorList>
            <person name="Batinovic S."/>
            <person name="Rose J.J.A."/>
            <person name="Ratcliffe J."/>
            <person name="Seviour R.J."/>
            <person name="Petrovski S."/>
        </authorList>
    </citation>
    <scope>NUCLEOTIDE SEQUENCE</scope>
    <source>
        <strain evidence="7">CON9</strain>
    </source>
</reference>
<evidence type="ECO:0000256" key="6">
    <source>
        <dbReference type="SAM" id="Phobius"/>
    </source>
</evidence>
<evidence type="ECO:0000313" key="8">
    <source>
        <dbReference type="Proteomes" id="UP001059836"/>
    </source>
</evidence>
<organism evidence="7 8">
    <name type="scientific">Gordonia pseudamarae</name>
    <dbReference type="NCBI Taxonomy" id="2831662"/>
    <lineage>
        <taxon>Bacteria</taxon>
        <taxon>Bacillati</taxon>
        <taxon>Actinomycetota</taxon>
        <taxon>Actinomycetes</taxon>
        <taxon>Mycobacteriales</taxon>
        <taxon>Gordoniaceae</taxon>
        <taxon>Gordonia</taxon>
    </lineage>
</organism>
<gene>
    <name evidence="7" type="ORF">GII31_04210</name>
</gene>
<evidence type="ECO:0000256" key="3">
    <source>
        <dbReference type="ARBA" id="ARBA00022692"/>
    </source>
</evidence>
<dbReference type="Proteomes" id="UP001059836">
    <property type="component" value="Chromosome"/>
</dbReference>
<evidence type="ECO:0008006" key="9">
    <source>
        <dbReference type="Google" id="ProtNLM"/>
    </source>
</evidence>
<dbReference type="EMBL" id="CP045809">
    <property type="protein sequence ID" value="QHN37330.1"/>
    <property type="molecule type" value="Genomic_DNA"/>
</dbReference>
<dbReference type="InterPro" id="IPR005171">
    <property type="entry name" value="Cyt_c_oxidase_su4_prok"/>
</dbReference>
<proteinExistence type="predicted"/>
<keyword evidence="5 6" id="KW-0472">Membrane</keyword>
<name>A0ABX6IQJ6_9ACTN</name>
<keyword evidence="8" id="KW-1185">Reference proteome</keyword>
<evidence type="ECO:0000256" key="5">
    <source>
        <dbReference type="ARBA" id="ARBA00023136"/>
    </source>
</evidence>
<keyword evidence="3 6" id="KW-0812">Transmembrane</keyword>
<feature type="transmembrane region" description="Helical" evidence="6">
    <location>
        <begin position="12"/>
        <end position="29"/>
    </location>
</feature>
<evidence type="ECO:0000313" key="7">
    <source>
        <dbReference type="EMBL" id="QHN37330.1"/>
    </source>
</evidence>
<keyword evidence="2" id="KW-1003">Cell membrane</keyword>
<comment type="subcellular location">
    <subcellularLocation>
        <location evidence="1">Cell membrane</location>
        <topology evidence="1">Multi-pass membrane protein</topology>
    </subcellularLocation>
</comment>
<evidence type="ECO:0000256" key="4">
    <source>
        <dbReference type="ARBA" id="ARBA00022989"/>
    </source>
</evidence>
<keyword evidence="4 6" id="KW-1133">Transmembrane helix</keyword>
<accession>A0ABX6IQJ6</accession>
<evidence type="ECO:0000256" key="2">
    <source>
        <dbReference type="ARBA" id="ARBA00022475"/>
    </source>
</evidence>